<keyword evidence="2" id="KW-0489">Methyltransferase</keyword>
<dbReference type="PANTHER" id="PTHR43591:SF24">
    <property type="entry name" value="2-METHOXY-6-POLYPRENYL-1,4-BENZOQUINOL METHYLASE, MITOCHONDRIAL"/>
    <property type="match status" value="1"/>
</dbReference>
<dbReference type="PANTHER" id="PTHR43591">
    <property type="entry name" value="METHYLTRANSFERASE"/>
    <property type="match status" value="1"/>
</dbReference>
<evidence type="ECO:0000313" key="3">
    <source>
        <dbReference type="Proteomes" id="UP000320393"/>
    </source>
</evidence>
<protein>
    <submittedName>
        <fullName evidence="2">Methyltransferase domain-containing protein</fullName>
    </submittedName>
</protein>
<proteinExistence type="predicted"/>
<dbReference type="EMBL" id="VBAM01000127">
    <property type="protein sequence ID" value="TMJ14080.1"/>
    <property type="molecule type" value="Genomic_DNA"/>
</dbReference>
<sequence length="267" mass="29701">MSDLEAIKSRMQQTWASGDFAMIGTTNLIVGEMLCEAVDVRPGERVLDVATGSGNTALAAARRFCDVTGVDFVPALLERARERAAAERLQIAFHEGDAERLPFPDASFDVVLSTFGAMFAPNQEQAAKELLRVCRPGGKIGMANWTPDSLPGEIFRVTARHVPPPPGLKPAMLWGTEERLRELFGDQVAPLRSPRRAFVFRYRSPEHWLEYFRTYFGPTIRTFAALDAAGQAALARDLLDLARRFNRSEDRTLVMSGEYLEVVAVRK</sequence>
<name>A0A537M1C1_9BACT</name>
<keyword evidence="2" id="KW-0808">Transferase</keyword>
<comment type="caution">
    <text evidence="2">The sequence shown here is derived from an EMBL/GenBank/DDBJ whole genome shotgun (WGS) entry which is preliminary data.</text>
</comment>
<dbReference type="GO" id="GO:0008168">
    <property type="term" value="F:methyltransferase activity"/>
    <property type="evidence" value="ECO:0007669"/>
    <property type="project" value="UniProtKB-KW"/>
</dbReference>
<gene>
    <name evidence="2" type="ORF">E6H02_04000</name>
</gene>
<dbReference type="AlphaFoldDB" id="A0A537M1C1"/>
<dbReference type="Proteomes" id="UP000320393">
    <property type="component" value="Unassembled WGS sequence"/>
</dbReference>
<feature type="domain" description="Methyltransferase" evidence="1">
    <location>
        <begin position="46"/>
        <end position="138"/>
    </location>
</feature>
<dbReference type="Gene3D" id="3.40.50.150">
    <property type="entry name" value="Vaccinia Virus protein VP39"/>
    <property type="match status" value="1"/>
</dbReference>
<dbReference type="GO" id="GO:0032259">
    <property type="term" value="P:methylation"/>
    <property type="evidence" value="ECO:0007669"/>
    <property type="project" value="UniProtKB-KW"/>
</dbReference>
<dbReference type="InterPro" id="IPR041698">
    <property type="entry name" value="Methyltransf_25"/>
</dbReference>
<dbReference type="SUPFAM" id="SSF53335">
    <property type="entry name" value="S-adenosyl-L-methionine-dependent methyltransferases"/>
    <property type="match status" value="1"/>
</dbReference>
<organism evidence="2 3">
    <name type="scientific">Candidatus Segetimicrobium genomatis</name>
    <dbReference type="NCBI Taxonomy" id="2569760"/>
    <lineage>
        <taxon>Bacteria</taxon>
        <taxon>Bacillati</taxon>
        <taxon>Candidatus Sysuimicrobiota</taxon>
        <taxon>Candidatus Sysuimicrobiia</taxon>
        <taxon>Candidatus Sysuimicrobiales</taxon>
        <taxon>Candidatus Segetimicrobiaceae</taxon>
        <taxon>Candidatus Segetimicrobium</taxon>
    </lineage>
</organism>
<dbReference type="CDD" id="cd02440">
    <property type="entry name" value="AdoMet_MTases"/>
    <property type="match status" value="1"/>
</dbReference>
<reference evidence="2 3" key="1">
    <citation type="journal article" date="2019" name="Nat. Microbiol.">
        <title>Mediterranean grassland soil C-N compound turnover is dependent on rainfall and depth, and is mediated by genomically divergent microorganisms.</title>
        <authorList>
            <person name="Diamond S."/>
            <person name="Andeer P.F."/>
            <person name="Li Z."/>
            <person name="Crits-Christoph A."/>
            <person name="Burstein D."/>
            <person name="Anantharaman K."/>
            <person name="Lane K.R."/>
            <person name="Thomas B.C."/>
            <person name="Pan C."/>
            <person name="Northen T.R."/>
            <person name="Banfield J.F."/>
        </authorList>
    </citation>
    <scope>NUCLEOTIDE SEQUENCE [LARGE SCALE GENOMIC DNA]</scope>
    <source>
        <strain evidence="2">NP_5</strain>
    </source>
</reference>
<evidence type="ECO:0000259" key="1">
    <source>
        <dbReference type="Pfam" id="PF13649"/>
    </source>
</evidence>
<evidence type="ECO:0000313" key="2">
    <source>
        <dbReference type="EMBL" id="TMJ14080.1"/>
    </source>
</evidence>
<dbReference type="Pfam" id="PF13649">
    <property type="entry name" value="Methyltransf_25"/>
    <property type="match status" value="1"/>
</dbReference>
<dbReference type="InterPro" id="IPR029063">
    <property type="entry name" value="SAM-dependent_MTases_sf"/>
</dbReference>
<accession>A0A537M1C1</accession>